<accession>A0A642VE48</accession>
<dbReference type="InterPro" id="IPR053157">
    <property type="entry name" value="Sterol_Uptake_Regulator"/>
</dbReference>
<organism evidence="1 2">
    <name type="scientific">Trichomonascus ciferrii</name>
    <dbReference type="NCBI Taxonomy" id="44093"/>
    <lineage>
        <taxon>Eukaryota</taxon>
        <taxon>Fungi</taxon>
        <taxon>Dikarya</taxon>
        <taxon>Ascomycota</taxon>
        <taxon>Saccharomycotina</taxon>
        <taxon>Dipodascomycetes</taxon>
        <taxon>Dipodascales</taxon>
        <taxon>Trichomonascaceae</taxon>
        <taxon>Trichomonascus</taxon>
        <taxon>Trichomonascus ciferrii complex</taxon>
    </lineage>
</organism>
<dbReference type="GO" id="GO:0001228">
    <property type="term" value="F:DNA-binding transcription activator activity, RNA polymerase II-specific"/>
    <property type="evidence" value="ECO:0007669"/>
    <property type="project" value="TreeGrafter"/>
</dbReference>
<dbReference type="Pfam" id="PF11951">
    <property type="entry name" value="Fungal_trans_2"/>
    <property type="match status" value="1"/>
</dbReference>
<dbReference type="AlphaFoldDB" id="A0A642VE48"/>
<dbReference type="PANTHER" id="PTHR47784">
    <property type="entry name" value="STEROL UPTAKE CONTROL PROTEIN 2"/>
    <property type="match status" value="1"/>
</dbReference>
<name>A0A642VE48_9ASCO</name>
<dbReference type="InterPro" id="IPR021858">
    <property type="entry name" value="Fun_TF"/>
</dbReference>
<dbReference type="PANTHER" id="PTHR47784:SF5">
    <property type="entry name" value="STEROL UPTAKE CONTROL PROTEIN 2"/>
    <property type="match status" value="1"/>
</dbReference>
<evidence type="ECO:0000313" key="2">
    <source>
        <dbReference type="Proteomes" id="UP000761534"/>
    </source>
</evidence>
<sequence length="326" mass="36409">MGASCARVVEERPTSQSGATKYRFVDQSVGSSGPAEKPSLTYQDLEIWHHYVANVVSWFDDGQEFWIHRIPSVGFKNKLVLHLVLSFSALHMARTGSSRTSELLLDAEKHNSIGLRGLIDLLADLQGDNYEVAMLASMLVSFCYFGKGPVEGEYLLFNEKGPGEWIVLLRGARSVIEAVNETGKDAKVNEKPNTSSRSLDYEPHTANLRSFVQTEVANGKTSSTTLDALDLLLKFYGSIYGNKPSDPSFSFALGWPYRLSPEYVDSVAGKNSTALLVFAHFTLLLHDLKSQWFMQGWANHVLCGIRKHIGQDYLNWLDWIQNQISP</sequence>
<dbReference type="OrthoDB" id="416217at2759"/>
<reference evidence="1" key="1">
    <citation type="journal article" date="2019" name="G3 (Bethesda)">
        <title>Genome Assemblies of Two Rare Opportunistic Yeast Pathogens: Diutina rugosa (syn. Candida rugosa) and Trichomonascus ciferrii (syn. Candida ciferrii).</title>
        <authorList>
            <person name="Mixao V."/>
            <person name="Saus E."/>
            <person name="Hansen A.P."/>
            <person name="Lass-Florl C."/>
            <person name="Gabaldon T."/>
        </authorList>
    </citation>
    <scope>NUCLEOTIDE SEQUENCE</scope>
    <source>
        <strain evidence="1">CBS 4856</strain>
    </source>
</reference>
<evidence type="ECO:0000313" key="1">
    <source>
        <dbReference type="EMBL" id="KAA8917660.1"/>
    </source>
</evidence>
<comment type="caution">
    <text evidence="1">The sequence shown here is derived from an EMBL/GenBank/DDBJ whole genome shotgun (WGS) entry which is preliminary data.</text>
</comment>
<gene>
    <name evidence="1" type="ORF">TRICI_000196</name>
</gene>
<keyword evidence="2" id="KW-1185">Reference proteome</keyword>
<protein>
    <submittedName>
        <fullName evidence="1">Uncharacterized protein</fullName>
    </submittedName>
</protein>
<dbReference type="EMBL" id="SWFS01000021">
    <property type="protein sequence ID" value="KAA8917660.1"/>
    <property type="molecule type" value="Genomic_DNA"/>
</dbReference>
<proteinExistence type="predicted"/>
<dbReference type="Proteomes" id="UP000761534">
    <property type="component" value="Unassembled WGS sequence"/>
</dbReference>
<dbReference type="VEuPathDB" id="FungiDB:TRICI_000196"/>